<accession>A0A855ISW0</accession>
<proteinExistence type="predicted"/>
<dbReference type="Proteomes" id="UP000235554">
    <property type="component" value="Unassembled WGS sequence"/>
</dbReference>
<dbReference type="Pfam" id="PF13643">
    <property type="entry name" value="DUF4145"/>
    <property type="match status" value="1"/>
</dbReference>
<sequence>MTFEAFGELVTGSYGSVGKHFLVPLMCNGCNGGLFAEVKYNWGPTPYNIMGTIDSNPEACEVLAVYPEAQEPEDPDHVPSNIASFYLQAEKSLHQNSFDASAMMSRKALEVATKTLDPDGSGGLYRRIEKLYDDNLITVSLKEWAHIIRE</sequence>
<evidence type="ECO:0000313" key="2">
    <source>
        <dbReference type="EMBL" id="PMM60909.1"/>
    </source>
</evidence>
<comment type="caution">
    <text evidence="2">The sequence shown here is derived from an EMBL/GenBank/DDBJ whole genome shotgun (WGS) entry which is preliminary data.</text>
</comment>
<feature type="domain" description="DUF4145" evidence="1">
    <location>
        <begin position="89"/>
        <end position="150"/>
    </location>
</feature>
<reference evidence="3" key="1">
    <citation type="submission" date="2016-07" db="EMBL/GenBank/DDBJ databases">
        <title>Nontailed viruses are major unrecognized killers of bacteria in the ocean.</title>
        <authorList>
            <person name="Kauffman K."/>
            <person name="Hussain F."/>
            <person name="Yang J."/>
            <person name="Arevalo P."/>
            <person name="Brown J."/>
            <person name="Cutler M."/>
            <person name="Kelly L."/>
            <person name="Polz M.F."/>
        </authorList>
    </citation>
    <scope>NUCLEOTIDE SEQUENCE [LARGE SCALE GENOMIC DNA]</scope>
    <source>
        <strain evidence="3">10N.261.48.A1</strain>
    </source>
</reference>
<evidence type="ECO:0000259" key="1">
    <source>
        <dbReference type="Pfam" id="PF13643"/>
    </source>
</evidence>
<evidence type="ECO:0000313" key="3">
    <source>
        <dbReference type="Proteomes" id="UP000235554"/>
    </source>
</evidence>
<protein>
    <recommendedName>
        <fullName evidence="1">DUF4145 domain-containing protein</fullName>
    </recommendedName>
</protein>
<dbReference type="InterPro" id="IPR025285">
    <property type="entry name" value="DUF4145"/>
</dbReference>
<organism evidence="2 3">
    <name type="scientific">Vibrio lentus</name>
    <dbReference type="NCBI Taxonomy" id="136468"/>
    <lineage>
        <taxon>Bacteria</taxon>
        <taxon>Pseudomonadati</taxon>
        <taxon>Pseudomonadota</taxon>
        <taxon>Gammaproteobacteria</taxon>
        <taxon>Vibrionales</taxon>
        <taxon>Vibrionaceae</taxon>
        <taxon>Vibrio</taxon>
    </lineage>
</organism>
<name>A0A855ISW0_9VIBR</name>
<dbReference type="EMBL" id="MCZJ01000008">
    <property type="protein sequence ID" value="PMM60909.1"/>
    <property type="molecule type" value="Genomic_DNA"/>
</dbReference>
<dbReference type="AlphaFoldDB" id="A0A855ISW0"/>
<gene>
    <name evidence="2" type="ORF">BCT50_18900</name>
</gene>